<sequence length="258" mass="27061">MSVLQQNGHTASSSSAEEGTGGRSRAVAVFCGSSLGNQQAFEHAATSIGHALARTSRPLVYGGGSKGIMGVVSGATLDAGGSVTGVVPEAMIIASPQSGKAISSEGQGEVKGVILNESAHENMEQIVVKSMHERKVEMARRVGAFVGLPGGYGTFEELMEVVTWTQIGIHSKPVVLVNVLGFYSSLRELVQTAVRSGFIKEENVDLLVFVDGPSDQSQHSTFDWGSATLEAIDAWSPPTGTGFGFKWSTTNENSLSRT</sequence>
<keyword evidence="3" id="KW-1185">Reference proteome</keyword>
<dbReference type="Gene3D" id="3.40.50.450">
    <property type="match status" value="1"/>
</dbReference>
<accession>A0A166IZH3</accession>
<dbReference type="GO" id="GO:0005829">
    <property type="term" value="C:cytosol"/>
    <property type="evidence" value="ECO:0007669"/>
    <property type="project" value="TreeGrafter"/>
</dbReference>
<organism evidence="2 3">
    <name type="scientific">Sistotremastrum suecicum HHB10207 ss-3</name>
    <dbReference type="NCBI Taxonomy" id="1314776"/>
    <lineage>
        <taxon>Eukaryota</taxon>
        <taxon>Fungi</taxon>
        <taxon>Dikarya</taxon>
        <taxon>Basidiomycota</taxon>
        <taxon>Agaricomycotina</taxon>
        <taxon>Agaricomycetes</taxon>
        <taxon>Sistotremastrales</taxon>
        <taxon>Sistotremastraceae</taxon>
        <taxon>Sistotremastrum</taxon>
    </lineage>
</organism>
<dbReference type="Proteomes" id="UP000076798">
    <property type="component" value="Unassembled WGS sequence"/>
</dbReference>
<feature type="region of interest" description="Disordered" evidence="1">
    <location>
        <begin position="1"/>
        <end position="22"/>
    </location>
</feature>
<evidence type="ECO:0000256" key="1">
    <source>
        <dbReference type="SAM" id="MobiDB-lite"/>
    </source>
</evidence>
<proteinExistence type="predicted"/>
<reference evidence="2 3" key="1">
    <citation type="journal article" date="2016" name="Mol. Biol. Evol.">
        <title>Comparative Genomics of Early-Diverging Mushroom-Forming Fungi Provides Insights into the Origins of Lignocellulose Decay Capabilities.</title>
        <authorList>
            <person name="Nagy L.G."/>
            <person name="Riley R."/>
            <person name="Tritt A."/>
            <person name="Adam C."/>
            <person name="Daum C."/>
            <person name="Floudas D."/>
            <person name="Sun H."/>
            <person name="Yadav J.S."/>
            <person name="Pangilinan J."/>
            <person name="Larsson K.H."/>
            <person name="Matsuura K."/>
            <person name="Barry K."/>
            <person name="Labutti K."/>
            <person name="Kuo R."/>
            <person name="Ohm R.A."/>
            <person name="Bhattacharya S.S."/>
            <person name="Shirouzu T."/>
            <person name="Yoshinaga Y."/>
            <person name="Martin F.M."/>
            <person name="Grigoriev I.V."/>
            <person name="Hibbett D.S."/>
        </authorList>
    </citation>
    <scope>NUCLEOTIDE SEQUENCE [LARGE SCALE GENOMIC DNA]</scope>
    <source>
        <strain evidence="2 3">HHB10207 ss-3</strain>
    </source>
</reference>
<dbReference type="PANTHER" id="PTHR31223:SF70">
    <property type="entry name" value="LOG FAMILY PROTEIN YJL055W"/>
    <property type="match status" value="1"/>
</dbReference>
<dbReference type="OrthoDB" id="414463at2759"/>
<evidence type="ECO:0000313" key="2">
    <source>
        <dbReference type="EMBL" id="KZT44227.1"/>
    </source>
</evidence>
<dbReference type="InterPro" id="IPR031100">
    <property type="entry name" value="LOG_fam"/>
</dbReference>
<dbReference type="STRING" id="1314776.A0A166IZH3"/>
<protein>
    <recommendedName>
        <fullName evidence="4">Lysine decarboxylase</fullName>
    </recommendedName>
</protein>
<dbReference type="EMBL" id="KV428005">
    <property type="protein sequence ID" value="KZT44227.1"/>
    <property type="molecule type" value="Genomic_DNA"/>
</dbReference>
<dbReference type="Pfam" id="PF03641">
    <property type="entry name" value="Lysine_decarbox"/>
    <property type="match status" value="1"/>
</dbReference>
<dbReference type="NCBIfam" id="TIGR00730">
    <property type="entry name" value="Rossman fold protein, TIGR00730 family"/>
    <property type="match status" value="1"/>
</dbReference>
<dbReference type="GO" id="GO:0009691">
    <property type="term" value="P:cytokinin biosynthetic process"/>
    <property type="evidence" value="ECO:0007669"/>
    <property type="project" value="InterPro"/>
</dbReference>
<gene>
    <name evidence="2" type="ORF">SISSUDRAFT_1039508</name>
</gene>
<dbReference type="SUPFAM" id="SSF102405">
    <property type="entry name" value="MCP/YpsA-like"/>
    <property type="match status" value="1"/>
</dbReference>
<evidence type="ECO:0008006" key="4">
    <source>
        <dbReference type="Google" id="ProtNLM"/>
    </source>
</evidence>
<dbReference type="PANTHER" id="PTHR31223">
    <property type="entry name" value="LOG FAMILY PROTEIN YJL055W"/>
    <property type="match status" value="1"/>
</dbReference>
<dbReference type="InterPro" id="IPR005269">
    <property type="entry name" value="LOG"/>
</dbReference>
<dbReference type="GO" id="GO:0016799">
    <property type="term" value="F:hydrolase activity, hydrolyzing N-glycosyl compounds"/>
    <property type="evidence" value="ECO:0007669"/>
    <property type="project" value="TreeGrafter"/>
</dbReference>
<dbReference type="AlphaFoldDB" id="A0A166IZH3"/>
<evidence type="ECO:0000313" key="3">
    <source>
        <dbReference type="Proteomes" id="UP000076798"/>
    </source>
</evidence>
<name>A0A166IZH3_9AGAM</name>